<keyword evidence="2" id="KW-1185">Reference proteome</keyword>
<sequence>MKIIISFLTILIFALLILTYVKISKPNVSNYELKKNEINLSKLKSKESLNFTYKYNALPARVLYEKINFKNIKTVIFYKLIIKNDDKFALFNILEILKSKKITYSMIKQKNTQIFVIFRSLKEAEDILNLFKFYNFPVKLQKFIKRI</sequence>
<accession>A0A292YB50</accession>
<dbReference type="EMBL" id="BDME01000006">
    <property type="protein sequence ID" value="GAX88192.1"/>
    <property type="molecule type" value="Genomic_DNA"/>
</dbReference>
<organism evidence="1 2">
    <name type="scientific">Lebetimonas natsushimae</name>
    <dbReference type="NCBI Taxonomy" id="1936991"/>
    <lineage>
        <taxon>Bacteria</taxon>
        <taxon>Pseudomonadati</taxon>
        <taxon>Campylobacterota</taxon>
        <taxon>Epsilonproteobacteria</taxon>
        <taxon>Nautiliales</taxon>
        <taxon>Nautiliaceae</taxon>
        <taxon>Lebetimonas</taxon>
    </lineage>
</organism>
<evidence type="ECO:0000313" key="2">
    <source>
        <dbReference type="Proteomes" id="UP000217944"/>
    </source>
</evidence>
<dbReference type="RefSeq" id="WP_096260019.1">
    <property type="nucleotide sequence ID" value="NZ_BDME01000006.1"/>
</dbReference>
<dbReference type="AlphaFoldDB" id="A0A292YB50"/>
<name>A0A292YB50_9BACT</name>
<comment type="caution">
    <text evidence="1">The sequence shown here is derived from an EMBL/GenBank/DDBJ whole genome shotgun (WGS) entry which is preliminary data.</text>
</comment>
<dbReference type="Proteomes" id="UP000217944">
    <property type="component" value="Unassembled WGS sequence"/>
</dbReference>
<proteinExistence type="predicted"/>
<protein>
    <recommendedName>
        <fullName evidence="3">SPOR domain-containing protein</fullName>
    </recommendedName>
</protein>
<reference evidence="1 2" key="1">
    <citation type="journal article" date="2017" name="Syst. Appl. Microbiol.">
        <title>Lebetimonas natsushimae sp. nov., a novel strictly anaerobic, moderately thermophilic chemoautotroph isolated from a deep-sea hydrothermal vent polychaete nest in the Mid-Okinawa Trough.</title>
        <authorList>
            <person name="Nagata R."/>
            <person name="Takaki Y."/>
            <person name="Tame A."/>
            <person name="Nunoura T."/>
            <person name="Muto H."/>
            <person name="Mino S."/>
            <person name="Sawayama S."/>
            <person name="Takai K."/>
            <person name="Nakagawa S."/>
        </authorList>
    </citation>
    <scope>NUCLEOTIDE SEQUENCE [LARGE SCALE GENOMIC DNA]</scope>
    <source>
        <strain evidence="1 2">HS1857</strain>
    </source>
</reference>
<evidence type="ECO:0000313" key="1">
    <source>
        <dbReference type="EMBL" id="GAX88192.1"/>
    </source>
</evidence>
<dbReference type="OrthoDB" id="5373295at2"/>
<gene>
    <name evidence="1" type="ORF">LNAT_P1487</name>
</gene>
<evidence type="ECO:0008006" key="3">
    <source>
        <dbReference type="Google" id="ProtNLM"/>
    </source>
</evidence>